<sequence>MIKVPIHSGLFFIFFLKFNYVQGRNNPYKLDNNYLKSLKIM</sequence>
<evidence type="ECO:0000313" key="2">
    <source>
        <dbReference type="Proteomes" id="UP000249620"/>
    </source>
</evidence>
<reference evidence="1 2" key="1">
    <citation type="submission" date="2018-06" db="EMBL/GenBank/DDBJ databases">
        <title>Genomic Encyclopedia of Type Strains, Phase III (KMG-III): the genomes of soil and plant-associated and newly described type strains.</title>
        <authorList>
            <person name="Whitman W."/>
        </authorList>
    </citation>
    <scope>NUCLEOTIDE SEQUENCE [LARGE SCALE GENOMIC DNA]</scope>
    <source>
        <strain evidence="1 2">CGMCC 1.12398</strain>
    </source>
</reference>
<dbReference type="AlphaFoldDB" id="A0A327YZ69"/>
<name>A0A327YZ69_9FLAO</name>
<dbReference type="EMBL" id="QLMI01000001">
    <property type="protein sequence ID" value="RAK25055.1"/>
    <property type="molecule type" value="Genomic_DNA"/>
</dbReference>
<organism evidence="1 2">
    <name type="scientific">Flavobacterium aquaticum</name>
    <dbReference type="NCBI Taxonomy" id="1236486"/>
    <lineage>
        <taxon>Bacteria</taxon>
        <taxon>Pseudomonadati</taxon>
        <taxon>Bacteroidota</taxon>
        <taxon>Flavobacteriia</taxon>
        <taxon>Flavobacteriales</taxon>
        <taxon>Flavobacteriaceae</taxon>
        <taxon>Flavobacterium</taxon>
    </lineage>
</organism>
<comment type="caution">
    <text evidence="1">The sequence shown here is derived from an EMBL/GenBank/DDBJ whole genome shotgun (WGS) entry which is preliminary data.</text>
</comment>
<gene>
    <name evidence="1" type="ORF">B0I03_101215</name>
</gene>
<dbReference type="Proteomes" id="UP000249620">
    <property type="component" value="Unassembled WGS sequence"/>
</dbReference>
<proteinExistence type="predicted"/>
<accession>A0A327YZ69</accession>
<evidence type="ECO:0000313" key="1">
    <source>
        <dbReference type="EMBL" id="RAK25055.1"/>
    </source>
</evidence>
<keyword evidence="2" id="KW-1185">Reference proteome</keyword>
<protein>
    <submittedName>
        <fullName evidence="1">Uncharacterized protein</fullName>
    </submittedName>
</protein>